<gene>
    <name evidence="1" type="ORF">U3653_07155</name>
</gene>
<comment type="caution">
    <text evidence="1">The sequence shown here is derived from an EMBL/GenBank/DDBJ whole genome shotgun (WGS) entry which is preliminary data.</text>
</comment>
<evidence type="ECO:0000313" key="1">
    <source>
        <dbReference type="EMBL" id="MEB3509786.1"/>
    </source>
</evidence>
<reference evidence="1 2" key="1">
    <citation type="submission" date="2023-12" db="EMBL/GenBank/DDBJ databases">
        <title>novel species in genus Nocarida.</title>
        <authorList>
            <person name="Li Z."/>
        </authorList>
    </citation>
    <scope>NUCLEOTIDE SEQUENCE [LARGE SCALE GENOMIC DNA]</scope>
    <source>
        <strain evidence="1 2">CDC186</strain>
    </source>
</reference>
<evidence type="ECO:0000313" key="2">
    <source>
        <dbReference type="Proteomes" id="UP001348098"/>
    </source>
</evidence>
<protein>
    <recommendedName>
        <fullName evidence="3">Tryptophan dimethylallyltransferase</fullName>
    </recommendedName>
</protein>
<dbReference type="Proteomes" id="UP001348098">
    <property type="component" value="Unassembled WGS sequence"/>
</dbReference>
<proteinExistence type="predicted"/>
<dbReference type="RefSeq" id="WP_195077774.1">
    <property type="nucleotide sequence ID" value="NZ_JAYESH010000001.1"/>
</dbReference>
<keyword evidence="2" id="KW-1185">Reference proteome</keyword>
<organism evidence="1 2">
    <name type="scientific">Nocardia implantans</name>
    <dbReference type="NCBI Taxonomy" id="3108168"/>
    <lineage>
        <taxon>Bacteria</taxon>
        <taxon>Bacillati</taxon>
        <taxon>Actinomycetota</taxon>
        <taxon>Actinomycetes</taxon>
        <taxon>Mycobacteriales</taxon>
        <taxon>Nocardiaceae</taxon>
        <taxon>Nocardia</taxon>
    </lineage>
</organism>
<dbReference type="EMBL" id="JAYKYQ010000002">
    <property type="protein sequence ID" value="MEB3509786.1"/>
    <property type="molecule type" value="Genomic_DNA"/>
</dbReference>
<name>A0ABU6AR11_9NOCA</name>
<evidence type="ECO:0008006" key="3">
    <source>
        <dbReference type="Google" id="ProtNLM"/>
    </source>
</evidence>
<sequence>MVSSEAAGDFLVDLAERLTVSCDPASVRAMMERACGGQLSERGPDGYRASLLTLSGLPFEASVSGGGGKVAPVVRYATETATQETRFDSRVAAQIAAIRALVSWLPNGDQTVADMFESFVTTLYPDPASVSARYRSASWIGVVHDSAVPDHAARLKVYGYPDVVPGGLRRLCDVWPGFADLAPVRDDPKLIKPVIVALEMDARGELNHKIYLRAGYDAAVPMKLVRDFGHPAWEVLSELVRCGLDAAELHRYDYFICCARGSGPPTYAFTLAARVGDDLAGLARELASRHHGSTVAVDALAQVAASSGASWRYSAVGLGVSAEHGLDKLNVYGVPTWSDA</sequence>
<accession>A0ABU6AR11</accession>